<proteinExistence type="predicted"/>
<dbReference type="PANTHER" id="PTHR22953">
    <property type="entry name" value="ACID PHOSPHATASE RELATED"/>
    <property type="match status" value="1"/>
</dbReference>
<protein>
    <submittedName>
        <fullName evidence="4">Metallophosphoesterase</fullName>
    </submittedName>
</protein>
<evidence type="ECO:0000256" key="1">
    <source>
        <dbReference type="ARBA" id="ARBA00022729"/>
    </source>
</evidence>
<dbReference type="InterPro" id="IPR039331">
    <property type="entry name" value="PAPs-like"/>
</dbReference>
<dbReference type="EMBL" id="CP013189">
    <property type="protein sequence ID" value="ALO47011.1"/>
    <property type="molecule type" value="Genomic_DNA"/>
</dbReference>
<dbReference type="Pfam" id="PF00149">
    <property type="entry name" value="Metallophos"/>
    <property type="match status" value="1"/>
</dbReference>
<dbReference type="SUPFAM" id="SSF56300">
    <property type="entry name" value="Metallo-dependent phosphatases"/>
    <property type="match status" value="1"/>
</dbReference>
<dbReference type="GO" id="GO:0003993">
    <property type="term" value="F:acid phosphatase activity"/>
    <property type="evidence" value="ECO:0007669"/>
    <property type="project" value="InterPro"/>
</dbReference>
<dbReference type="Pfam" id="PF16656">
    <property type="entry name" value="Pur_ac_phosph_N"/>
    <property type="match status" value="1"/>
</dbReference>
<feature type="domain" description="Calcineurin-like phosphoesterase" evidence="2">
    <location>
        <begin position="173"/>
        <end position="351"/>
    </location>
</feature>
<dbReference type="KEGG" id="pspi:PS2015_2377"/>
<dbReference type="Gene3D" id="2.60.40.380">
    <property type="entry name" value="Purple acid phosphatase-like, N-terminal"/>
    <property type="match status" value="1"/>
</dbReference>
<dbReference type="InterPro" id="IPR015914">
    <property type="entry name" value="PAPs_N"/>
</dbReference>
<name>A0A0S2KFW2_9GAMM</name>
<dbReference type="AlphaFoldDB" id="A0A0S2KFW2"/>
<dbReference type="Proteomes" id="UP000065641">
    <property type="component" value="Chromosome"/>
</dbReference>
<dbReference type="InterPro" id="IPR004843">
    <property type="entry name" value="Calcineurin-like_PHP"/>
</dbReference>
<evidence type="ECO:0000259" key="2">
    <source>
        <dbReference type="Pfam" id="PF00149"/>
    </source>
</evidence>
<keyword evidence="1" id="KW-0732">Signal</keyword>
<dbReference type="InterPro" id="IPR008963">
    <property type="entry name" value="Purple_acid_Pase-like_N"/>
</dbReference>
<dbReference type="SUPFAM" id="SSF49363">
    <property type="entry name" value="Purple acid phosphatase, N-terminal domain"/>
    <property type="match status" value="1"/>
</dbReference>
<dbReference type="GO" id="GO:0046872">
    <property type="term" value="F:metal ion binding"/>
    <property type="evidence" value="ECO:0007669"/>
    <property type="project" value="InterPro"/>
</dbReference>
<accession>A0A0S2KFW2</accession>
<dbReference type="InterPro" id="IPR029052">
    <property type="entry name" value="Metallo-depent_PP-like"/>
</dbReference>
<evidence type="ECO:0000313" key="5">
    <source>
        <dbReference type="Proteomes" id="UP000065641"/>
    </source>
</evidence>
<dbReference type="Gene3D" id="3.60.21.10">
    <property type="match status" value="1"/>
</dbReference>
<dbReference type="STRING" id="1249552.PS2015_2377"/>
<dbReference type="PANTHER" id="PTHR22953:SF153">
    <property type="entry name" value="PURPLE ACID PHOSPHATASE"/>
    <property type="match status" value="1"/>
</dbReference>
<gene>
    <name evidence="4" type="ORF">PS2015_2377</name>
</gene>
<reference evidence="4 5" key="1">
    <citation type="submission" date="2015-11" db="EMBL/GenBank/DDBJ databases">
        <authorList>
            <person name="Zhang Y."/>
            <person name="Guo Z."/>
        </authorList>
    </citation>
    <scope>NUCLEOTIDE SEQUENCE [LARGE SCALE GENOMIC DNA]</scope>
    <source>
        <strain evidence="4 5">KCTC 32221</strain>
    </source>
</reference>
<keyword evidence="5" id="KW-1185">Reference proteome</keyword>
<sequence length="475" mass="53157">MKQLQSNNEYKTPFYVGLLILVSLCFSPVVVAQNTLVPPGEVRYAPTAFPDRIILTATVDPAHNQTVSWRTRDSVNQAYAQISPATDTPALHLTSKQIEGNTVALKAGNGTAHHHNVTFTDLEPDTLYAYRVRGDGTWSEWFQFRTAKAGFEPHTAIYFGDAQNAVKAHFSRVIREAFSTAPRAQVMVHAGDLVNSSRDANHDDEWGEWFDAGSFINSMLVNFAAAGNHEYLSQESGPRLLVPQWPVHLTSPKNGPAALRSTVYYMDYQGVRYIALDSQQALQDDDMMAAQVSWLRQVLSNNPNSWTVVTYHHPMFSVSLGRDNPKLREHWQPVFDEFNVDLVLQGHDHTYGRGENVPSGASGQLNSTGPMYVVSVSGPKMYMIGESAPEIMDRLAEDTQLFQVIHFESDRIVYEARTATGELYDAFDIERLADNSKRLVDRRPDTPTRLCSNPEERTGSSCWGGNSHIELEHSH</sequence>
<organism evidence="4 5">
    <name type="scientific">Pseudohongiella spirulinae</name>
    <dbReference type="NCBI Taxonomy" id="1249552"/>
    <lineage>
        <taxon>Bacteria</taxon>
        <taxon>Pseudomonadati</taxon>
        <taxon>Pseudomonadota</taxon>
        <taxon>Gammaproteobacteria</taxon>
        <taxon>Pseudomonadales</taxon>
        <taxon>Pseudohongiellaceae</taxon>
        <taxon>Pseudohongiella</taxon>
    </lineage>
</organism>
<dbReference type="PATRIC" id="fig|1249552.3.peg.2391"/>
<feature type="domain" description="Purple acid phosphatase N-terminal" evidence="3">
    <location>
        <begin position="50"/>
        <end position="146"/>
    </location>
</feature>
<dbReference type="InterPro" id="IPR003961">
    <property type="entry name" value="FN3_dom"/>
</dbReference>
<dbReference type="RefSeq" id="WP_058022443.1">
    <property type="nucleotide sequence ID" value="NZ_CP013189.1"/>
</dbReference>
<evidence type="ECO:0000259" key="3">
    <source>
        <dbReference type="Pfam" id="PF16656"/>
    </source>
</evidence>
<evidence type="ECO:0000313" key="4">
    <source>
        <dbReference type="EMBL" id="ALO47011.1"/>
    </source>
</evidence>
<dbReference type="CDD" id="cd00063">
    <property type="entry name" value="FN3"/>
    <property type="match status" value="1"/>
</dbReference>